<evidence type="ECO:0000256" key="12">
    <source>
        <dbReference type="ARBA" id="ARBA00022967"/>
    </source>
</evidence>
<dbReference type="GO" id="GO:0043952">
    <property type="term" value="P:protein transport by the Sec complex"/>
    <property type="evidence" value="ECO:0007669"/>
    <property type="project" value="TreeGrafter"/>
</dbReference>
<keyword evidence="5 15" id="KW-1003">Cell membrane</keyword>
<dbReference type="CDD" id="cd17928">
    <property type="entry name" value="DEXDc_SecA"/>
    <property type="match status" value="1"/>
</dbReference>
<evidence type="ECO:0000256" key="17">
    <source>
        <dbReference type="SAM" id="MobiDB-lite"/>
    </source>
</evidence>
<dbReference type="InterPro" id="IPR001650">
    <property type="entry name" value="Helicase_C-like"/>
</dbReference>
<evidence type="ECO:0000256" key="11">
    <source>
        <dbReference type="ARBA" id="ARBA00022927"/>
    </source>
</evidence>
<dbReference type="PROSITE" id="PS51192">
    <property type="entry name" value="HELICASE_ATP_BIND_1"/>
    <property type="match status" value="1"/>
</dbReference>
<dbReference type="EMBL" id="MFQE01000019">
    <property type="protein sequence ID" value="OGH73742.1"/>
    <property type="molecule type" value="Genomic_DNA"/>
</dbReference>
<dbReference type="Pfam" id="PF02810">
    <property type="entry name" value="SEC-C"/>
    <property type="match status" value="1"/>
</dbReference>
<keyword evidence="11 15" id="KW-0653">Protein transport</keyword>
<dbReference type="SUPFAM" id="SSF103642">
    <property type="entry name" value="Sec-C motif"/>
    <property type="match status" value="1"/>
</dbReference>
<reference evidence="21 22" key="1">
    <citation type="journal article" date="2016" name="Nat. Commun.">
        <title>Thousands of microbial genomes shed light on interconnected biogeochemical processes in an aquifer system.</title>
        <authorList>
            <person name="Anantharaman K."/>
            <person name="Brown C.T."/>
            <person name="Hug L.A."/>
            <person name="Sharon I."/>
            <person name="Castelle C.J."/>
            <person name="Probst A.J."/>
            <person name="Thomas B.C."/>
            <person name="Singh A."/>
            <person name="Wilkins M.J."/>
            <person name="Karaoz U."/>
            <person name="Brodie E.L."/>
            <person name="Williams K.H."/>
            <person name="Hubbard S.S."/>
            <person name="Banfield J.F."/>
        </authorList>
    </citation>
    <scope>NUCLEOTIDE SEQUENCE [LARGE SCALE GENOMIC DNA]</scope>
</reference>
<evidence type="ECO:0000313" key="22">
    <source>
        <dbReference type="Proteomes" id="UP000177457"/>
    </source>
</evidence>
<dbReference type="InterPro" id="IPR004027">
    <property type="entry name" value="SEC_C_motif"/>
</dbReference>
<feature type="domain" description="SecA family profile" evidence="20">
    <location>
        <begin position="1"/>
        <end position="629"/>
    </location>
</feature>
<keyword evidence="14 15" id="KW-0472">Membrane</keyword>
<gene>
    <name evidence="15" type="primary">secA</name>
    <name evidence="21" type="ORF">A3C90_01680</name>
</gene>
<dbReference type="CDD" id="cd18803">
    <property type="entry name" value="SF2_C_secA"/>
    <property type="match status" value="1"/>
</dbReference>
<dbReference type="InterPro" id="IPR011115">
    <property type="entry name" value="SecA_DEAD"/>
</dbReference>
<evidence type="ECO:0000256" key="14">
    <source>
        <dbReference type="ARBA" id="ARBA00023136"/>
    </source>
</evidence>
<dbReference type="Gene3D" id="3.10.450.50">
    <property type="match status" value="1"/>
</dbReference>
<comment type="catalytic activity">
    <reaction evidence="15">
        <text>ATP + H2O + cellular proteinSide 1 = ADP + phosphate + cellular proteinSide 2.</text>
        <dbReference type="EC" id="7.4.2.8"/>
    </reaction>
</comment>
<dbReference type="SMART" id="SM00957">
    <property type="entry name" value="SecA_DEAD"/>
    <property type="match status" value="1"/>
</dbReference>
<evidence type="ECO:0000256" key="4">
    <source>
        <dbReference type="ARBA" id="ARBA00022448"/>
    </source>
</evidence>
<evidence type="ECO:0000259" key="19">
    <source>
        <dbReference type="PROSITE" id="PS51194"/>
    </source>
</evidence>
<evidence type="ECO:0000256" key="9">
    <source>
        <dbReference type="ARBA" id="ARBA00022833"/>
    </source>
</evidence>
<evidence type="ECO:0000256" key="3">
    <source>
        <dbReference type="ARBA" id="ARBA00007650"/>
    </source>
</evidence>
<sequence length="978" mass="110969">MKFLEKITGDPNKKLLKQFQPIVEKINAFEPEMEKLSDEALRGKTDEFKKRLADGETIDDVLAEAFAVVREASKRTTGMRHFDVQMLGGIALHRGIIAEMRTGEGKTLVATLPMYLNALAGTGVHLVTVNDYLAKRDAVWMGQIYDFLGMSVGVIQNQRVSFVYDGSNTSAQQHNSTTAQEKKEEGSEIDKERDETGSFKVEDEYLRSASRQEAYRCDITYGTNNEFGFDYLRDNMVQSLDDMVMRPGNEMRYAIVDEVDSILIDEARTPLIISAPAEEATEQYYRFAKLVKQLSAETDYNVDEKLRSATLTEEGIAKFEKWLNVENIYTEGGIRLVHHIEQALKAEVLFKRDKDYIVEGDEVVIIDEFTGRKMPGRRYSEGLHQAIEAKENAPIQRESRTLATITFQNLFRMYGKLAGMTGTAETEKEELYKIYGIDVLVIPTNRADNRTDHSDRIYKNTRGKHAAILQKIKECRAKKQPMLIGTISVEKNEELSAYLTSQGVAHEILNAKNHEREGQIIAQAGKPGAVTLATNMAGRGVDIKLGGSPPDPAEAELVVNAGGLFVLGTERHEARRIDNQLRGRSARQGDPGETQFFISTDDDLMRIFAGERMKNVMERLKVPEDMPIEQKMITRMIETAQKKVEGHNFDIRKHLLEYDDILNRQRTAIYKRRRQILELATSSDTRMTRESRELDANVDESASPAGERGYDSLKDMIVEMIEGEIEFVVSFHTNPDQNPNLSAEERQWNMKEIYETMRTIFSFTNEEREKLLHMGKENGRGKFEDVELRDEIVTFLLEKAEREYAAIEEKVNSAAAQMLLAGVPSEDGANQGARLMRDIEKNVLLRAIDTLWIDYLVEIDHLRKSIGLRGYAQRDPLIEYKRETFQMYNVLQANIQKEVVYAFFKVGVGLQIAPKIVEGLAPTVMASDKMTLSGAKKDMSEQGEHIEHKPRDESGHKIGRNDPCWCGSGKKFKRCHGA</sequence>
<dbReference type="EC" id="7.4.2.8" evidence="15"/>
<proteinExistence type="inferred from homology"/>
<dbReference type="Pfam" id="PF07516">
    <property type="entry name" value="SecA_SW"/>
    <property type="match status" value="1"/>
</dbReference>
<evidence type="ECO:0000313" key="21">
    <source>
        <dbReference type="EMBL" id="OGH73742.1"/>
    </source>
</evidence>
<evidence type="ECO:0000259" key="18">
    <source>
        <dbReference type="PROSITE" id="PS51192"/>
    </source>
</evidence>
<evidence type="ECO:0000256" key="6">
    <source>
        <dbReference type="ARBA" id="ARBA00022490"/>
    </source>
</evidence>
<keyword evidence="12 15" id="KW-1278">Translocase</keyword>
<evidence type="ECO:0000256" key="7">
    <source>
        <dbReference type="ARBA" id="ARBA00022723"/>
    </source>
</evidence>
<dbReference type="InterPro" id="IPR000185">
    <property type="entry name" value="SecA"/>
</dbReference>
<comment type="subcellular location">
    <subcellularLocation>
        <location evidence="15">Cell membrane</location>
        <topology evidence="15">Peripheral membrane protein</topology>
        <orientation evidence="15">Cytoplasmic side</orientation>
    </subcellularLocation>
    <subcellularLocation>
        <location evidence="15">Cytoplasm</location>
    </subcellularLocation>
    <subcellularLocation>
        <location evidence="2">Membrane</location>
        <topology evidence="2">Peripheral membrane protein</topology>
    </subcellularLocation>
    <text evidence="15">Distribution is 50-50.</text>
</comment>
<dbReference type="SUPFAM" id="SSF81886">
    <property type="entry name" value="Helical scaffold and wing domains of SecA"/>
    <property type="match status" value="1"/>
</dbReference>
<keyword evidence="8 15" id="KW-0547">Nucleotide-binding</keyword>
<dbReference type="Pfam" id="PF01043">
    <property type="entry name" value="SecA_PP_bind"/>
    <property type="match status" value="1"/>
</dbReference>
<feature type="domain" description="Helicase C-terminal" evidence="19">
    <location>
        <begin position="467"/>
        <end position="634"/>
    </location>
</feature>
<dbReference type="HAMAP" id="MF_01382">
    <property type="entry name" value="SecA"/>
    <property type="match status" value="1"/>
</dbReference>
<feature type="region of interest" description="Disordered" evidence="17">
    <location>
        <begin position="169"/>
        <end position="197"/>
    </location>
</feature>
<dbReference type="GO" id="GO:0008564">
    <property type="term" value="F:protein-exporting ATPase activity"/>
    <property type="evidence" value="ECO:0007669"/>
    <property type="project" value="UniProtKB-EC"/>
</dbReference>
<dbReference type="InterPro" id="IPR027417">
    <property type="entry name" value="P-loop_NTPase"/>
</dbReference>
<dbReference type="Gene3D" id="1.10.3060.10">
    <property type="entry name" value="Helical scaffold and wing domains of SecA"/>
    <property type="match status" value="1"/>
</dbReference>
<keyword evidence="7" id="KW-0479">Metal-binding</keyword>
<dbReference type="GO" id="GO:0065002">
    <property type="term" value="P:intracellular protein transmembrane transport"/>
    <property type="evidence" value="ECO:0007669"/>
    <property type="project" value="UniProtKB-UniRule"/>
</dbReference>
<feature type="binding site" evidence="15">
    <location>
        <position position="85"/>
    </location>
    <ligand>
        <name>ATP</name>
        <dbReference type="ChEBI" id="CHEBI:30616"/>
    </ligand>
</feature>
<dbReference type="FunFam" id="3.40.50.300:FF:000429">
    <property type="entry name" value="Preprotein translocase subunit SecA"/>
    <property type="match status" value="1"/>
</dbReference>
<dbReference type="GO" id="GO:0005829">
    <property type="term" value="C:cytosol"/>
    <property type="evidence" value="ECO:0007669"/>
    <property type="project" value="TreeGrafter"/>
</dbReference>
<dbReference type="GO" id="GO:0006605">
    <property type="term" value="P:protein targeting"/>
    <property type="evidence" value="ECO:0007669"/>
    <property type="project" value="UniProtKB-UniRule"/>
</dbReference>
<dbReference type="InterPro" id="IPR044722">
    <property type="entry name" value="SecA_SF2_C"/>
</dbReference>
<evidence type="ECO:0000259" key="20">
    <source>
        <dbReference type="PROSITE" id="PS51196"/>
    </source>
</evidence>
<keyword evidence="13 15" id="KW-0811">Translocation</keyword>
<dbReference type="GO" id="GO:0005524">
    <property type="term" value="F:ATP binding"/>
    <property type="evidence" value="ECO:0007669"/>
    <property type="project" value="UniProtKB-UniRule"/>
</dbReference>
<evidence type="ECO:0000256" key="15">
    <source>
        <dbReference type="HAMAP-Rule" id="MF_01382"/>
    </source>
</evidence>
<comment type="caution">
    <text evidence="21">The sequence shown here is derived from an EMBL/GenBank/DDBJ whole genome shotgun (WGS) entry which is preliminary data.</text>
</comment>
<evidence type="ECO:0000256" key="1">
    <source>
        <dbReference type="ARBA" id="ARBA00001947"/>
    </source>
</evidence>
<feature type="domain" description="Helicase ATP-binding" evidence="18">
    <location>
        <begin position="87"/>
        <end position="295"/>
    </location>
</feature>
<dbReference type="Pfam" id="PF07517">
    <property type="entry name" value="SecA_DEAD"/>
    <property type="match status" value="1"/>
</dbReference>
<evidence type="ECO:0000256" key="8">
    <source>
        <dbReference type="ARBA" id="ARBA00022741"/>
    </source>
</evidence>
<comment type="similarity">
    <text evidence="3 15 16">Belongs to the SecA family.</text>
</comment>
<dbReference type="Gene3D" id="3.40.50.300">
    <property type="entry name" value="P-loop containing nucleotide triphosphate hydrolases"/>
    <property type="match status" value="2"/>
</dbReference>
<dbReference type="SUPFAM" id="SSF52540">
    <property type="entry name" value="P-loop containing nucleoside triphosphate hydrolases"/>
    <property type="match status" value="2"/>
</dbReference>
<dbReference type="NCBIfam" id="TIGR00963">
    <property type="entry name" value="secA"/>
    <property type="match status" value="1"/>
</dbReference>
<keyword evidence="4 15" id="KW-0813">Transport</keyword>
<protein>
    <recommendedName>
        <fullName evidence="15 16">Protein translocase subunit SecA</fullName>
        <ecNumber evidence="15">7.4.2.8</ecNumber>
    </recommendedName>
</protein>
<dbReference type="PRINTS" id="PR00906">
    <property type="entry name" value="SECA"/>
</dbReference>
<comment type="cofactor">
    <cofactor evidence="1">
        <name>Zn(2+)</name>
        <dbReference type="ChEBI" id="CHEBI:29105"/>
    </cofactor>
</comment>
<dbReference type="SMART" id="SM00958">
    <property type="entry name" value="SecA_PP_bind"/>
    <property type="match status" value="1"/>
</dbReference>
<dbReference type="PROSITE" id="PS51196">
    <property type="entry name" value="SECA_MOTOR_DEAD"/>
    <property type="match status" value="1"/>
</dbReference>
<dbReference type="AlphaFoldDB" id="A0A1F6MQ43"/>
<comment type="function">
    <text evidence="15">Part of the Sec protein translocase complex. Interacts with the SecYEG preprotein conducting channel. Has a central role in coupling the hydrolysis of ATP to the transfer of proteins into and across the cell membrane, serving as an ATP-driven molecular motor driving the stepwise translocation of polypeptide chains across the membrane.</text>
</comment>
<name>A0A1F6MQ43_9BACT</name>
<dbReference type="PROSITE" id="PS51194">
    <property type="entry name" value="HELICASE_CTER"/>
    <property type="match status" value="1"/>
</dbReference>
<dbReference type="InterPro" id="IPR036670">
    <property type="entry name" value="SecA_X-link_sf"/>
</dbReference>
<feature type="region of interest" description="Disordered" evidence="17">
    <location>
        <begin position="937"/>
        <end position="960"/>
    </location>
</feature>
<dbReference type="GO" id="GO:0031522">
    <property type="term" value="C:cell envelope Sec protein transport complex"/>
    <property type="evidence" value="ECO:0007669"/>
    <property type="project" value="TreeGrafter"/>
</dbReference>
<dbReference type="InterPro" id="IPR036266">
    <property type="entry name" value="SecA_Wing/Scaffold_sf"/>
</dbReference>
<dbReference type="GO" id="GO:0017038">
    <property type="term" value="P:protein import"/>
    <property type="evidence" value="ECO:0007669"/>
    <property type="project" value="InterPro"/>
</dbReference>
<dbReference type="FunFam" id="3.90.1440.10:FF:000002">
    <property type="entry name" value="Protein translocase subunit SecA"/>
    <property type="match status" value="1"/>
</dbReference>
<dbReference type="InterPro" id="IPR011116">
    <property type="entry name" value="SecA_Wing/Scaffold"/>
</dbReference>
<feature type="binding site" evidence="15">
    <location>
        <position position="542"/>
    </location>
    <ligand>
        <name>ATP</name>
        <dbReference type="ChEBI" id="CHEBI:30616"/>
    </ligand>
</feature>
<dbReference type="InterPro" id="IPR011130">
    <property type="entry name" value="SecA_preprotein_X-link_dom"/>
</dbReference>
<feature type="binding site" evidence="15">
    <location>
        <begin position="103"/>
        <end position="107"/>
    </location>
    <ligand>
        <name>ATP</name>
        <dbReference type="ChEBI" id="CHEBI:30616"/>
    </ligand>
</feature>
<dbReference type="PANTHER" id="PTHR30612:SF0">
    <property type="entry name" value="CHLOROPLAST PROTEIN-TRANSPORTING ATPASE"/>
    <property type="match status" value="1"/>
</dbReference>
<dbReference type="SUPFAM" id="SSF81767">
    <property type="entry name" value="Pre-protein crosslinking domain of SecA"/>
    <property type="match status" value="1"/>
</dbReference>
<dbReference type="Pfam" id="PF21090">
    <property type="entry name" value="P-loop_SecA"/>
    <property type="match status" value="2"/>
</dbReference>
<accession>A0A1F6MQ43</accession>
<dbReference type="STRING" id="1798683.A3C90_01680"/>
<evidence type="ECO:0000256" key="13">
    <source>
        <dbReference type="ARBA" id="ARBA00023010"/>
    </source>
</evidence>
<dbReference type="GO" id="GO:0046872">
    <property type="term" value="F:metal ion binding"/>
    <property type="evidence" value="ECO:0007669"/>
    <property type="project" value="UniProtKB-KW"/>
</dbReference>
<feature type="compositionally biased region" description="Polar residues" evidence="17">
    <location>
        <begin position="169"/>
        <end position="179"/>
    </location>
</feature>
<dbReference type="PANTHER" id="PTHR30612">
    <property type="entry name" value="SECA INNER MEMBRANE COMPONENT OF SEC PROTEIN SECRETION SYSTEM"/>
    <property type="match status" value="1"/>
</dbReference>
<keyword evidence="6 15" id="KW-0963">Cytoplasm</keyword>
<feature type="compositionally biased region" description="Basic and acidic residues" evidence="17">
    <location>
        <begin position="180"/>
        <end position="197"/>
    </location>
</feature>
<evidence type="ECO:0000256" key="16">
    <source>
        <dbReference type="RuleBase" id="RU003874"/>
    </source>
</evidence>
<dbReference type="InterPro" id="IPR014018">
    <property type="entry name" value="SecA_motor_DEAD"/>
</dbReference>
<dbReference type="GO" id="GO:0005886">
    <property type="term" value="C:plasma membrane"/>
    <property type="evidence" value="ECO:0007669"/>
    <property type="project" value="UniProtKB-SubCell"/>
</dbReference>
<keyword evidence="10 15" id="KW-0067">ATP-binding</keyword>
<evidence type="ECO:0000256" key="5">
    <source>
        <dbReference type="ARBA" id="ARBA00022475"/>
    </source>
</evidence>
<comment type="subunit">
    <text evidence="15">Monomer and homodimer. Part of the essential Sec protein translocation apparatus which comprises SecA, SecYEG and auxiliary proteins SecDF. Other proteins may also be involved.</text>
</comment>
<keyword evidence="9" id="KW-0862">Zinc</keyword>
<evidence type="ECO:0000256" key="2">
    <source>
        <dbReference type="ARBA" id="ARBA00004170"/>
    </source>
</evidence>
<dbReference type="Gene3D" id="3.90.1440.10">
    <property type="entry name" value="SecA, preprotein cross-linking domain"/>
    <property type="match status" value="1"/>
</dbReference>
<evidence type="ECO:0000256" key="10">
    <source>
        <dbReference type="ARBA" id="ARBA00022840"/>
    </source>
</evidence>
<dbReference type="InterPro" id="IPR014001">
    <property type="entry name" value="Helicase_ATP-bd"/>
</dbReference>
<dbReference type="Proteomes" id="UP000177457">
    <property type="component" value="Unassembled WGS sequence"/>
</dbReference>
<organism evidence="21 22">
    <name type="scientific">Candidatus Magasanikbacteria bacterium RIFCSPHIGHO2_02_FULL_51_14</name>
    <dbReference type="NCBI Taxonomy" id="1798683"/>
    <lineage>
        <taxon>Bacteria</taxon>
        <taxon>Candidatus Magasanikiibacteriota</taxon>
    </lineage>
</organism>